<keyword evidence="2" id="KW-1185">Reference proteome</keyword>
<sequence length="47" mass="5470">MFCSRSFGARAGVCMANCNNNFVIKSHPLNREQQRKKRESHLLITYI</sequence>
<evidence type="ECO:0000313" key="1">
    <source>
        <dbReference type="EMBL" id="CDN31715.1"/>
    </source>
</evidence>
<dbReference type="EMBL" id="HG934468">
    <property type="protein sequence ID" value="CDN31715.1"/>
    <property type="molecule type" value="Genomic_DNA"/>
</dbReference>
<dbReference type="HOGENOM" id="CLU_3170387_0_0_10"/>
<proteinExistence type="predicted"/>
<protein>
    <submittedName>
        <fullName evidence="1">Uncharacterized protein</fullName>
    </submittedName>
</protein>
<name>A0A060R8E1_9BACT</name>
<accession>A0A060R8E1</accession>
<dbReference type="AlphaFoldDB" id="A0A060R8E1"/>
<reference evidence="1 2" key="1">
    <citation type="journal article" date="2015" name="Genome Announc.">
        <title>Complete Genome Sequence of the Novel Leech Symbiont Mucinivorans hirudinis M3T.</title>
        <authorList>
            <person name="Nelson M.C."/>
            <person name="Bomar L."/>
            <person name="Graf J."/>
        </authorList>
    </citation>
    <scope>NUCLEOTIDE SEQUENCE [LARGE SCALE GENOMIC DNA]</scope>
    <source>
        <strain evidence="2">M3</strain>
    </source>
</reference>
<organism evidence="1 2">
    <name type="scientific">Mucinivorans hirudinis</name>
    <dbReference type="NCBI Taxonomy" id="1433126"/>
    <lineage>
        <taxon>Bacteria</taxon>
        <taxon>Pseudomonadati</taxon>
        <taxon>Bacteroidota</taxon>
        <taxon>Bacteroidia</taxon>
        <taxon>Bacteroidales</taxon>
        <taxon>Rikenellaceae</taxon>
        <taxon>Mucinivorans</taxon>
    </lineage>
</organism>
<dbReference type="KEGG" id="rbc:BN938_1635"/>
<gene>
    <name evidence="1" type="ORF">BN938_1635</name>
</gene>
<dbReference type="Proteomes" id="UP000027616">
    <property type="component" value="Chromosome I"/>
</dbReference>
<evidence type="ECO:0000313" key="2">
    <source>
        <dbReference type="Proteomes" id="UP000027616"/>
    </source>
</evidence>